<dbReference type="InterPro" id="IPR010282">
    <property type="entry name" value="Uncharacterised_HutD/Ves"/>
</dbReference>
<keyword evidence="2" id="KW-1185">Reference proteome</keyword>
<dbReference type="RefSeq" id="WP_336807345.1">
    <property type="nucleotide sequence ID" value="NZ_JBBBNY010000004.1"/>
</dbReference>
<reference evidence="1 2" key="1">
    <citation type="journal article" date="2014" name="Int. J. Syst. Evol. Microbiol.">
        <title>Fulvimonas yonginensis sp. nov., isolated from greenhouse soil, and emended description of the genus Fulvimonas.</title>
        <authorList>
            <person name="Ahn J.H."/>
            <person name="Kim S.J."/>
            <person name="Weon H.Y."/>
            <person name="Hong S.B."/>
            <person name="Seok S.J."/>
            <person name="Kwon S.W."/>
        </authorList>
    </citation>
    <scope>NUCLEOTIDE SEQUENCE [LARGE SCALE GENOMIC DNA]</scope>
    <source>
        <strain evidence="1 2">KACC 16952</strain>
    </source>
</reference>
<comment type="caution">
    <text evidence="1">The sequence shown here is derived from an EMBL/GenBank/DDBJ whole genome shotgun (WGS) entry which is preliminary data.</text>
</comment>
<dbReference type="SUPFAM" id="SSF51182">
    <property type="entry name" value="RmlC-like cupins"/>
    <property type="match status" value="1"/>
</dbReference>
<sequence>MSRILHLHDCPARPWKNGLGRTRELAVEPAGAGMDDFLWRASVAEVDSAAPFSAFPGIDRTIVLLDGAGFTMRLDDGRVHALTEPYAPFAFPGEAAVSITLADGPTRDFNLMVRRGLAHGRLQALHGPGRHSLDAAVVLVYVARGTVDTADGGLREGDAWRGGDGRLELGEAAVALVIGISPAG</sequence>
<dbReference type="PANTHER" id="PTHR37943">
    <property type="entry name" value="PROTEIN VES"/>
    <property type="match status" value="1"/>
</dbReference>
<gene>
    <name evidence="1" type="ORF">WAT24_08125</name>
</gene>
<dbReference type="InterPro" id="IPR011051">
    <property type="entry name" value="RmlC_Cupin_sf"/>
</dbReference>
<dbReference type="CDD" id="cd20293">
    <property type="entry name" value="cupin_HutD_N"/>
    <property type="match status" value="1"/>
</dbReference>
<dbReference type="Gene3D" id="2.60.120.10">
    <property type="entry name" value="Jelly Rolls"/>
    <property type="match status" value="1"/>
</dbReference>
<evidence type="ECO:0000313" key="1">
    <source>
        <dbReference type="EMBL" id="MEI7036720.1"/>
    </source>
</evidence>
<name>A0ABU8JBM0_9GAMM</name>
<organism evidence="1 2">
    <name type="scientific">Fulvimonas yonginensis</name>
    <dbReference type="NCBI Taxonomy" id="1495200"/>
    <lineage>
        <taxon>Bacteria</taxon>
        <taxon>Pseudomonadati</taxon>
        <taxon>Pseudomonadota</taxon>
        <taxon>Gammaproteobacteria</taxon>
        <taxon>Lysobacterales</taxon>
        <taxon>Rhodanobacteraceae</taxon>
        <taxon>Fulvimonas</taxon>
    </lineage>
</organism>
<protein>
    <submittedName>
        <fullName evidence="1">HutD family protein</fullName>
    </submittedName>
</protein>
<dbReference type="Pfam" id="PF05962">
    <property type="entry name" value="HutD"/>
    <property type="match status" value="1"/>
</dbReference>
<dbReference type="EMBL" id="JBBBNY010000004">
    <property type="protein sequence ID" value="MEI7036720.1"/>
    <property type="molecule type" value="Genomic_DNA"/>
</dbReference>
<accession>A0ABU8JBM0</accession>
<evidence type="ECO:0000313" key="2">
    <source>
        <dbReference type="Proteomes" id="UP001381174"/>
    </source>
</evidence>
<dbReference type="PANTHER" id="PTHR37943:SF1">
    <property type="entry name" value="PROTEIN VES"/>
    <property type="match status" value="1"/>
</dbReference>
<dbReference type="Proteomes" id="UP001381174">
    <property type="component" value="Unassembled WGS sequence"/>
</dbReference>
<dbReference type="InterPro" id="IPR014710">
    <property type="entry name" value="RmlC-like_jellyroll"/>
</dbReference>
<proteinExistence type="predicted"/>